<accession>A0A8T0I1J8</accession>
<dbReference type="GO" id="GO:0016020">
    <property type="term" value="C:membrane"/>
    <property type="evidence" value="ECO:0007669"/>
    <property type="project" value="TreeGrafter"/>
</dbReference>
<comment type="similarity">
    <text evidence="1">Belongs to the OSBP family.</text>
</comment>
<keyword evidence="3" id="KW-1185">Reference proteome</keyword>
<evidence type="ECO:0000313" key="2">
    <source>
        <dbReference type="EMBL" id="KAG0577006.1"/>
    </source>
</evidence>
<dbReference type="PANTHER" id="PTHR10972">
    <property type="entry name" value="OXYSTEROL-BINDING PROTEIN-RELATED"/>
    <property type="match status" value="1"/>
</dbReference>
<dbReference type="PANTHER" id="PTHR10972:SF102">
    <property type="entry name" value="OXYSTEROL-BINDING PROTEIN"/>
    <property type="match status" value="1"/>
</dbReference>
<sequence length="381" mass="41924">MSFFAKTGESRHSLYLNPAAIIPIEDEDEDDGEDDGDGYVTAEEEFCDEVEDGGGRNCAHKFLQVQSFKAGSKSGSFVKERRIPTLTEPFRLERKGSFQDGKKKGGAGIVSTVMELLKGFRPGSDITKLQLPPQFNLPKSQLQVYGEAVYCCGQDYLGMCAAGVTPVDRMLAVVRFHLSTTRPAPFLKAPYNPVLGETHHVSVGELNVLCEQVSHNPPVTALYATNEVKKLEMLWWHQPVPRFYGGYVEASIIGQRRLKLLEHQETYEFTSPNLQIRFFPNAGTAWVGSTTVKCKETGLEAVVNFKPKTLFGMRGSSNKVSGKVFEKSSGNVLYELNGCWDGVVTLKDKATGITSTLYDAQDAIIDIHAPAVANLEVIAKS</sequence>
<dbReference type="EMBL" id="CM026425">
    <property type="protein sequence ID" value="KAG0577006.1"/>
    <property type="molecule type" value="Genomic_DNA"/>
</dbReference>
<protein>
    <submittedName>
        <fullName evidence="2">Uncharacterized protein</fullName>
    </submittedName>
</protein>
<dbReference type="GO" id="GO:0032934">
    <property type="term" value="F:sterol binding"/>
    <property type="evidence" value="ECO:0007669"/>
    <property type="project" value="TreeGrafter"/>
</dbReference>
<dbReference type="InterPro" id="IPR037239">
    <property type="entry name" value="OSBP_sf"/>
</dbReference>
<dbReference type="FunFam" id="2.40.160.120:FF:000011">
    <property type="entry name" value="Oxysterol-binding protein-related protein 4C"/>
    <property type="match status" value="1"/>
</dbReference>
<dbReference type="SUPFAM" id="SSF144000">
    <property type="entry name" value="Oxysterol-binding protein-like"/>
    <property type="match status" value="1"/>
</dbReference>
<comment type="caution">
    <text evidence="2">The sequence shown here is derived from an EMBL/GenBank/DDBJ whole genome shotgun (WGS) entry which is preliminary data.</text>
</comment>
<proteinExistence type="inferred from homology"/>
<gene>
    <name evidence="2" type="ORF">KC19_5G124700</name>
</gene>
<dbReference type="AlphaFoldDB" id="A0A8T0I1J8"/>
<evidence type="ECO:0000256" key="1">
    <source>
        <dbReference type="ARBA" id="ARBA00008842"/>
    </source>
</evidence>
<dbReference type="InterPro" id="IPR000648">
    <property type="entry name" value="Oxysterol-bd"/>
</dbReference>
<evidence type="ECO:0000313" key="3">
    <source>
        <dbReference type="Proteomes" id="UP000822688"/>
    </source>
</evidence>
<dbReference type="GO" id="GO:0005829">
    <property type="term" value="C:cytosol"/>
    <property type="evidence" value="ECO:0007669"/>
    <property type="project" value="TreeGrafter"/>
</dbReference>
<dbReference type="Gene3D" id="2.40.160.120">
    <property type="match status" value="1"/>
</dbReference>
<dbReference type="Proteomes" id="UP000822688">
    <property type="component" value="Chromosome 5"/>
</dbReference>
<dbReference type="Pfam" id="PF01237">
    <property type="entry name" value="Oxysterol_BP"/>
    <property type="match status" value="1"/>
</dbReference>
<reference evidence="2" key="1">
    <citation type="submission" date="2020-06" db="EMBL/GenBank/DDBJ databases">
        <title>WGS assembly of Ceratodon purpureus strain R40.</title>
        <authorList>
            <person name="Carey S.B."/>
            <person name="Jenkins J."/>
            <person name="Shu S."/>
            <person name="Lovell J.T."/>
            <person name="Sreedasyam A."/>
            <person name="Maumus F."/>
            <person name="Tiley G.P."/>
            <person name="Fernandez-Pozo N."/>
            <person name="Barry K."/>
            <person name="Chen C."/>
            <person name="Wang M."/>
            <person name="Lipzen A."/>
            <person name="Daum C."/>
            <person name="Saski C.A."/>
            <person name="Payton A.C."/>
            <person name="Mcbreen J.C."/>
            <person name="Conrad R.E."/>
            <person name="Kollar L.M."/>
            <person name="Olsson S."/>
            <person name="Huttunen S."/>
            <person name="Landis J.B."/>
            <person name="Wickett N.J."/>
            <person name="Johnson M.G."/>
            <person name="Rensing S.A."/>
            <person name="Grimwood J."/>
            <person name="Schmutz J."/>
            <person name="Mcdaniel S.F."/>
        </authorList>
    </citation>
    <scope>NUCLEOTIDE SEQUENCE</scope>
    <source>
        <strain evidence="2">R40</strain>
    </source>
</reference>
<organism evidence="2 3">
    <name type="scientific">Ceratodon purpureus</name>
    <name type="common">Fire moss</name>
    <name type="synonym">Dicranum purpureum</name>
    <dbReference type="NCBI Taxonomy" id="3225"/>
    <lineage>
        <taxon>Eukaryota</taxon>
        <taxon>Viridiplantae</taxon>
        <taxon>Streptophyta</taxon>
        <taxon>Embryophyta</taxon>
        <taxon>Bryophyta</taxon>
        <taxon>Bryophytina</taxon>
        <taxon>Bryopsida</taxon>
        <taxon>Dicranidae</taxon>
        <taxon>Pseudoditrichales</taxon>
        <taxon>Ditrichaceae</taxon>
        <taxon>Ceratodon</taxon>
    </lineage>
</organism>
<name>A0A8T0I1J8_CERPU</name>